<protein>
    <submittedName>
        <fullName evidence="2">Uncharacterized protein</fullName>
    </submittedName>
</protein>
<evidence type="ECO:0000313" key="3">
    <source>
        <dbReference type="Proteomes" id="UP000184314"/>
    </source>
</evidence>
<proteinExistence type="predicted"/>
<dbReference type="OrthoDB" id="1149873at2"/>
<feature type="region of interest" description="Disordered" evidence="1">
    <location>
        <begin position="1"/>
        <end position="35"/>
    </location>
</feature>
<dbReference type="AlphaFoldDB" id="A0A1M6NHM8"/>
<sequence length="66" mass="7515">MSNPFKKIVKNANETQKDWGTNTTSETSSRKCENCGAARPKDTNLTTCDYCDFKFMDIDNEIKTDI</sequence>
<dbReference type="STRING" id="228958.SAMN04488007_2059"/>
<feature type="compositionally biased region" description="Polar residues" evidence="1">
    <location>
        <begin position="12"/>
        <end position="27"/>
    </location>
</feature>
<evidence type="ECO:0000256" key="1">
    <source>
        <dbReference type="SAM" id="MobiDB-lite"/>
    </source>
</evidence>
<evidence type="ECO:0000313" key="2">
    <source>
        <dbReference type="EMBL" id="SHJ95238.1"/>
    </source>
</evidence>
<organism evidence="2 3">
    <name type="scientific">Maribacter aquivivus</name>
    <dbReference type="NCBI Taxonomy" id="228958"/>
    <lineage>
        <taxon>Bacteria</taxon>
        <taxon>Pseudomonadati</taxon>
        <taxon>Bacteroidota</taxon>
        <taxon>Flavobacteriia</taxon>
        <taxon>Flavobacteriales</taxon>
        <taxon>Flavobacteriaceae</taxon>
        <taxon>Maribacter</taxon>
    </lineage>
</organism>
<name>A0A1M6NHM8_9FLAO</name>
<keyword evidence="3" id="KW-1185">Reference proteome</keyword>
<reference evidence="3" key="1">
    <citation type="submission" date="2016-11" db="EMBL/GenBank/DDBJ databases">
        <authorList>
            <person name="Varghese N."/>
            <person name="Submissions S."/>
        </authorList>
    </citation>
    <scope>NUCLEOTIDE SEQUENCE [LARGE SCALE GENOMIC DNA]</scope>
    <source>
        <strain evidence="3">DSM 16478</strain>
    </source>
</reference>
<dbReference type="EMBL" id="FQZX01000001">
    <property type="protein sequence ID" value="SHJ95238.1"/>
    <property type="molecule type" value="Genomic_DNA"/>
</dbReference>
<dbReference type="RefSeq" id="WP_073243614.1">
    <property type="nucleotide sequence ID" value="NZ_CANLWT010000001.1"/>
</dbReference>
<gene>
    <name evidence="2" type="ORF">SAMN04488007_2059</name>
</gene>
<accession>A0A1M6NHM8</accession>
<dbReference type="Proteomes" id="UP000184314">
    <property type="component" value="Unassembled WGS sequence"/>
</dbReference>